<protein>
    <submittedName>
        <fullName evidence="1">Uncharacterized protein</fullName>
    </submittedName>
</protein>
<keyword evidence="2" id="KW-1185">Reference proteome</keyword>
<reference evidence="1 2" key="1">
    <citation type="submission" date="2023-12" db="EMBL/GenBank/DDBJ databases">
        <title>Chromobacterium sp. strain TRC.1.1.SA producing antimicrobial pigment.</title>
        <authorList>
            <person name="Verma N."/>
            <person name="Choksket S."/>
            <person name="Pinnaka A.K."/>
            <person name="Korpole S."/>
        </authorList>
    </citation>
    <scope>NUCLEOTIDE SEQUENCE [LARGE SCALE GENOMIC DNA]</scope>
    <source>
        <strain evidence="1 2">TRC1.1.SA</strain>
    </source>
</reference>
<evidence type="ECO:0000313" key="1">
    <source>
        <dbReference type="EMBL" id="MEN7431797.1"/>
    </source>
</evidence>
<dbReference type="Proteomes" id="UP001405405">
    <property type="component" value="Unassembled WGS sequence"/>
</dbReference>
<proteinExistence type="predicted"/>
<evidence type="ECO:0000313" key="2">
    <source>
        <dbReference type="Proteomes" id="UP001405405"/>
    </source>
</evidence>
<name>A0ABV0CKV0_9NEIS</name>
<organism evidence="1 2">
    <name type="scientific">Chromobacterium indicum</name>
    <dbReference type="NCBI Taxonomy" id="3110228"/>
    <lineage>
        <taxon>Bacteria</taxon>
        <taxon>Pseudomonadati</taxon>
        <taxon>Pseudomonadota</taxon>
        <taxon>Betaproteobacteria</taxon>
        <taxon>Neisseriales</taxon>
        <taxon>Chromobacteriaceae</taxon>
        <taxon>Chromobacterium</taxon>
    </lineage>
</organism>
<gene>
    <name evidence="1" type="ORF">VA599_13635</name>
</gene>
<sequence length="44" mass="4711">MRILQRAGREFDLAVAADHAIVVQLVADSEVYALPADQAAFAVV</sequence>
<comment type="caution">
    <text evidence="1">The sequence shown here is derived from an EMBL/GenBank/DDBJ whole genome shotgun (WGS) entry which is preliminary data.</text>
</comment>
<accession>A0ABV0CKV0</accession>
<dbReference type="EMBL" id="JAYFSJ010000009">
    <property type="protein sequence ID" value="MEN7431797.1"/>
    <property type="molecule type" value="Genomic_DNA"/>
</dbReference>